<accession>A0A914R2U9</accession>
<evidence type="ECO:0000313" key="2">
    <source>
        <dbReference type="WBParaSite" id="PDA_v2.g5758.t1"/>
    </source>
</evidence>
<protein>
    <submittedName>
        <fullName evidence="2">Uncharacterized protein</fullName>
    </submittedName>
</protein>
<dbReference type="Proteomes" id="UP000887578">
    <property type="component" value="Unplaced"/>
</dbReference>
<sequence length="508" mass="60864">MSDEKDRVMLLATSFYDKLDPKYREKLVEFEKTLKLEKSTWKIATMKDYFTQFMMLKGFWDKLFESLKYRPVIRFGIPTLKMIASSSHYQFFYVNRDYLGNVTIPKKKIYDHEYHGRDIDVEELCYPQKYLEKKFVEYEKTYASSFIPLSVIRTYKRMKDLYTKIKSVEENENEWFKALKEVEDGEFIEHNVEYRIGSDLTNKKLWKMYLEYLKENNQQKLLQTYSKYCRFFLNDFRMIEEYRKAVGDKKVAVPWKNTFDFEIYDQNYFDEIAEPKITVKPPLTCFFNAENALPQKFPFKPNLMFYILKTANAYVLHNLFKSCKWFYLKNPVSICYKLNYHNVNQFLIKGQSLSFSSDSFLPIGFEKLFISTKLKLSSPMFPHFISWIYRCTAKYISLIDLKLSNQELNMLIGYGNVEELYLWDAKDSNDDWFILEDLLSFTPKIKDLSIRSVFCTPKTSEILCELPFENKINSFSLSNIKNTLLEPNDFAIFMQLSFIKYKFMVLTI</sequence>
<organism evidence="1 2">
    <name type="scientific">Panagrolaimus davidi</name>
    <dbReference type="NCBI Taxonomy" id="227884"/>
    <lineage>
        <taxon>Eukaryota</taxon>
        <taxon>Metazoa</taxon>
        <taxon>Ecdysozoa</taxon>
        <taxon>Nematoda</taxon>
        <taxon>Chromadorea</taxon>
        <taxon>Rhabditida</taxon>
        <taxon>Tylenchina</taxon>
        <taxon>Panagrolaimomorpha</taxon>
        <taxon>Panagrolaimoidea</taxon>
        <taxon>Panagrolaimidae</taxon>
        <taxon>Panagrolaimus</taxon>
    </lineage>
</organism>
<dbReference type="WBParaSite" id="PDA_v2.g5758.t1">
    <property type="protein sequence ID" value="PDA_v2.g5758.t1"/>
    <property type="gene ID" value="PDA_v2.g5758"/>
</dbReference>
<dbReference type="AlphaFoldDB" id="A0A914R2U9"/>
<keyword evidence="1" id="KW-1185">Reference proteome</keyword>
<evidence type="ECO:0000313" key="1">
    <source>
        <dbReference type="Proteomes" id="UP000887578"/>
    </source>
</evidence>
<reference evidence="2" key="1">
    <citation type="submission" date="2022-11" db="UniProtKB">
        <authorList>
            <consortium name="WormBaseParasite"/>
        </authorList>
    </citation>
    <scope>IDENTIFICATION</scope>
</reference>
<proteinExistence type="predicted"/>
<name>A0A914R2U9_9BILA</name>